<dbReference type="EMBL" id="VSSS01000018">
    <property type="protein sequence ID" value="TYL96623.1"/>
    <property type="molecule type" value="Genomic_DNA"/>
</dbReference>
<evidence type="ECO:0000256" key="1">
    <source>
        <dbReference type="ARBA" id="ARBA00001974"/>
    </source>
</evidence>
<dbReference type="Gene3D" id="3.40.30.120">
    <property type="match status" value="1"/>
</dbReference>
<evidence type="ECO:0000256" key="2">
    <source>
        <dbReference type="ARBA" id="ARBA00022630"/>
    </source>
</evidence>
<feature type="domain" description="FAD-binding" evidence="4">
    <location>
        <begin position="7"/>
        <end position="339"/>
    </location>
</feature>
<evidence type="ECO:0000259" key="4">
    <source>
        <dbReference type="Pfam" id="PF01494"/>
    </source>
</evidence>
<dbReference type="PANTHER" id="PTHR43004">
    <property type="entry name" value="TRK SYSTEM POTASSIUM UPTAKE PROTEIN"/>
    <property type="match status" value="1"/>
</dbReference>
<dbReference type="InterPro" id="IPR002938">
    <property type="entry name" value="FAD-bd"/>
</dbReference>
<dbReference type="PRINTS" id="PR00420">
    <property type="entry name" value="RNGMNOXGNASE"/>
</dbReference>
<comment type="caution">
    <text evidence="5">The sequence shown here is derived from an EMBL/GenBank/DDBJ whole genome shotgun (WGS) entry which is preliminary data.</text>
</comment>
<evidence type="ECO:0000256" key="3">
    <source>
        <dbReference type="ARBA" id="ARBA00022827"/>
    </source>
</evidence>
<comment type="cofactor">
    <cofactor evidence="1">
        <name>FAD</name>
        <dbReference type="ChEBI" id="CHEBI:57692"/>
    </cofactor>
</comment>
<evidence type="ECO:0000313" key="6">
    <source>
        <dbReference type="Proteomes" id="UP000324758"/>
    </source>
</evidence>
<dbReference type="GO" id="GO:0071949">
    <property type="term" value="F:FAD binding"/>
    <property type="evidence" value="ECO:0007669"/>
    <property type="project" value="InterPro"/>
</dbReference>
<dbReference type="Gene3D" id="3.50.50.60">
    <property type="entry name" value="FAD/NAD(P)-binding domain"/>
    <property type="match status" value="1"/>
</dbReference>
<dbReference type="PANTHER" id="PTHR43004:SF19">
    <property type="entry name" value="BINDING MONOOXYGENASE, PUTATIVE (JCVI)-RELATED"/>
    <property type="match status" value="1"/>
</dbReference>
<evidence type="ECO:0000313" key="5">
    <source>
        <dbReference type="EMBL" id="TYL96623.1"/>
    </source>
</evidence>
<dbReference type="GO" id="GO:0016709">
    <property type="term" value="F:oxidoreductase activity, acting on paired donors, with incorporation or reduction of molecular oxygen, NAD(P)H as one donor, and incorporation of one atom of oxygen"/>
    <property type="evidence" value="ECO:0007669"/>
    <property type="project" value="UniProtKB-ARBA"/>
</dbReference>
<sequence>MIVSNEFDVVVVGGGPVGLWLACELALAKVKVLVLERRTERVTQSRALTIHARTLEVFALRGIAERFLSQGRPNPVFFFGGLDTLLDFSTLESHFPFTLFLPQATTERLIEERALELGVDIRRGHLVEQVEQNAESVIIRGRTGETPFVFAARYAAGADGARSMVRHALAIDFVGHPARHTMTLADVALDAPPEKPVLTLVNEAGGLVLAPRGDGVHHRIGVIDASSPYSASSEPVSLAEVAACAARIFGGDLRPRDPVWMSRFTDESRLAECYRKGRIFLAGDAAHINPPMGGQGMNVGIQDAMNLGWKLASVIHGTASDEILDSYQSERRPIGEALQEDTLAQFALFSSFDPPALALRRMLSGFLRLPQVNRQLSDQLSGFGVAYPEPLFEAAHNWEHRKGVSGHRLSDANLVLRGGARTTLYHYLQEGRWVLLQVAAESNATPVRDAINIVSLAPGANDGLLGKFASMLVRPDGYLAHVRILYESDDFEAAA</sequence>
<protein>
    <submittedName>
        <fullName evidence="5">FAD-dependent oxidoreductase</fullName>
    </submittedName>
</protein>
<accession>A0A5D3KKP3</accession>
<gene>
    <name evidence="5" type="ORF">FXB40_11290</name>
</gene>
<organism evidence="5 6">
    <name type="scientific">Bradyrhizobium rifense</name>
    <dbReference type="NCBI Taxonomy" id="515499"/>
    <lineage>
        <taxon>Bacteria</taxon>
        <taxon>Pseudomonadati</taxon>
        <taxon>Pseudomonadota</taxon>
        <taxon>Alphaproteobacteria</taxon>
        <taxon>Hyphomicrobiales</taxon>
        <taxon>Nitrobacteraceae</taxon>
        <taxon>Bradyrhizobium</taxon>
    </lineage>
</organism>
<dbReference type="Pfam" id="PF01494">
    <property type="entry name" value="FAD_binding_3"/>
    <property type="match status" value="1"/>
</dbReference>
<dbReference type="SUPFAM" id="SSF51905">
    <property type="entry name" value="FAD/NAD(P)-binding domain"/>
    <property type="match status" value="1"/>
</dbReference>
<reference evidence="5 6" key="1">
    <citation type="submission" date="2019-08" db="EMBL/GenBank/DDBJ databases">
        <title>Bradyrhizobium hipponensis sp. nov., a rhizobium isolated from a Lupinus angustifolius root nodule in Tunisia.</title>
        <authorList>
            <person name="Off K."/>
            <person name="Rejili M."/>
            <person name="Mars M."/>
            <person name="Brachmann A."/>
            <person name="Marin M."/>
        </authorList>
    </citation>
    <scope>NUCLEOTIDE SEQUENCE [LARGE SCALE GENOMIC DNA]</scope>
    <source>
        <strain evidence="5 6">CTAW71</strain>
    </source>
</reference>
<keyword evidence="3" id="KW-0274">FAD</keyword>
<dbReference type="Pfam" id="PF21274">
    <property type="entry name" value="Rng_hyd_C"/>
    <property type="match status" value="1"/>
</dbReference>
<dbReference type="OrthoDB" id="9791689at2"/>
<keyword evidence="6" id="KW-1185">Reference proteome</keyword>
<dbReference type="AlphaFoldDB" id="A0A5D3KKP3"/>
<dbReference type="Proteomes" id="UP000324758">
    <property type="component" value="Unassembled WGS sequence"/>
</dbReference>
<dbReference type="InterPro" id="IPR036188">
    <property type="entry name" value="FAD/NAD-bd_sf"/>
</dbReference>
<proteinExistence type="predicted"/>
<name>A0A5D3KKP3_9BRAD</name>
<dbReference type="Gene3D" id="3.30.70.2450">
    <property type="match status" value="1"/>
</dbReference>
<keyword evidence="2" id="KW-0285">Flavoprotein</keyword>
<dbReference type="InterPro" id="IPR050641">
    <property type="entry name" value="RIFMO-like"/>
</dbReference>